<dbReference type="PANTHER" id="PTHR43775:SF37">
    <property type="entry name" value="SI:DKEY-61P9.11"/>
    <property type="match status" value="1"/>
</dbReference>
<dbReference type="GO" id="GO:0044550">
    <property type="term" value="P:secondary metabolite biosynthetic process"/>
    <property type="evidence" value="ECO:0007669"/>
    <property type="project" value="TreeGrafter"/>
</dbReference>
<dbReference type="InterPro" id="IPR020802">
    <property type="entry name" value="TesA-like"/>
</dbReference>
<feature type="domain" description="PKS/mFAS DH" evidence="8">
    <location>
        <begin position="1276"/>
        <end position="1585"/>
    </location>
</feature>
<dbReference type="Pfam" id="PF00975">
    <property type="entry name" value="Thioesterase"/>
    <property type="match status" value="1"/>
</dbReference>
<evidence type="ECO:0000259" key="7">
    <source>
        <dbReference type="PROSITE" id="PS52004"/>
    </source>
</evidence>
<dbReference type="InterPro" id="IPR036736">
    <property type="entry name" value="ACP-like_sf"/>
</dbReference>
<dbReference type="EMBL" id="NQIK02000004">
    <property type="protein sequence ID" value="KAF7571355.1"/>
    <property type="molecule type" value="Genomic_DNA"/>
</dbReference>
<feature type="domain" description="Ketosynthase family 3 (KS3)" evidence="7">
    <location>
        <begin position="366"/>
        <end position="798"/>
    </location>
</feature>
<dbReference type="Pfam" id="PF14765">
    <property type="entry name" value="PS-DH"/>
    <property type="match status" value="1"/>
</dbReference>
<dbReference type="SUPFAM" id="SSF55048">
    <property type="entry name" value="Probable ACP-binding domain of malonyl-CoA ACP transacylase"/>
    <property type="match status" value="1"/>
</dbReference>
<dbReference type="GO" id="GO:0006633">
    <property type="term" value="P:fatty acid biosynthetic process"/>
    <property type="evidence" value="ECO:0007669"/>
    <property type="project" value="InterPro"/>
</dbReference>
<dbReference type="Pfam" id="PF00550">
    <property type="entry name" value="PP-binding"/>
    <property type="match status" value="1"/>
</dbReference>
<gene>
    <name evidence="10" type="ORF">Ptr86124_010513</name>
    <name evidence="9" type="ORF">PtrM4_088550</name>
</gene>
<evidence type="ECO:0000259" key="8">
    <source>
        <dbReference type="PROSITE" id="PS52019"/>
    </source>
</evidence>
<dbReference type="Pfam" id="PF02801">
    <property type="entry name" value="Ketoacyl-synt_C"/>
    <property type="match status" value="1"/>
</dbReference>
<reference evidence="12" key="4">
    <citation type="journal article" date="2022" name="Microb. Genom.">
        <title>A global pangenome for the wheat fungal pathogen Pyrenophora tritici-repentis and prediction of effector protein structural homology.</title>
        <authorList>
            <person name="Moolhuijzen P.M."/>
            <person name="See P.T."/>
            <person name="Shi G."/>
            <person name="Powell H.R."/>
            <person name="Cockram J."/>
            <person name="Jorgensen L.N."/>
            <person name="Benslimane H."/>
            <person name="Strelkov S.E."/>
            <person name="Turner J."/>
            <person name="Liu Z."/>
            <person name="Moffat C.S."/>
        </authorList>
    </citation>
    <scope>NUCLEOTIDE SEQUENCE [LARGE SCALE GENOMIC DNA]</scope>
</reference>
<evidence type="ECO:0000256" key="3">
    <source>
        <dbReference type="ARBA" id="ARBA00022679"/>
    </source>
</evidence>
<dbReference type="InterPro" id="IPR009081">
    <property type="entry name" value="PP-bd_ACP"/>
</dbReference>
<dbReference type="InterPro" id="IPR014031">
    <property type="entry name" value="Ketoacyl_synth_C"/>
</dbReference>
<dbReference type="CDD" id="cd00833">
    <property type="entry name" value="PKS"/>
    <property type="match status" value="1"/>
</dbReference>
<feature type="domain" description="Carrier" evidence="6">
    <location>
        <begin position="1642"/>
        <end position="1719"/>
    </location>
</feature>
<dbReference type="GO" id="GO:0031177">
    <property type="term" value="F:phosphopantetheine binding"/>
    <property type="evidence" value="ECO:0007669"/>
    <property type="project" value="InterPro"/>
</dbReference>
<reference evidence="10" key="2">
    <citation type="submission" date="2021-05" db="EMBL/GenBank/DDBJ databases">
        <authorList>
            <person name="Moolhuijzen P.M."/>
            <person name="Moffat C.S."/>
        </authorList>
    </citation>
    <scope>NUCLEOTIDE SEQUENCE</scope>
    <source>
        <strain evidence="10">86-124</strain>
    </source>
</reference>
<dbReference type="SUPFAM" id="SSF53474">
    <property type="entry name" value="alpha/beta-Hydrolases"/>
    <property type="match status" value="1"/>
</dbReference>
<comment type="caution">
    <text evidence="4">Lacks conserved residue(s) required for the propagation of feature annotation.</text>
</comment>
<dbReference type="Gene3D" id="3.10.129.110">
    <property type="entry name" value="Polyketide synthase dehydratase"/>
    <property type="match status" value="1"/>
</dbReference>
<dbReference type="PANTHER" id="PTHR43775">
    <property type="entry name" value="FATTY ACID SYNTHASE"/>
    <property type="match status" value="1"/>
</dbReference>
<dbReference type="Gene3D" id="3.30.70.250">
    <property type="entry name" value="Malonyl-CoA ACP transacylase, ACP-binding"/>
    <property type="match status" value="1"/>
</dbReference>
<dbReference type="Pfam" id="PF00698">
    <property type="entry name" value="Acyl_transf_1"/>
    <property type="match status" value="1"/>
</dbReference>
<dbReference type="InterPro" id="IPR006162">
    <property type="entry name" value="Ppantetheine_attach_site"/>
</dbReference>
<dbReference type="SMART" id="SM00825">
    <property type="entry name" value="PKS_KS"/>
    <property type="match status" value="1"/>
</dbReference>
<dbReference type="SUPFAM" id="SSF52151">
    <property type="entry name" value="FabD/lysophospholipase-like"/>
    <property type="match status" value="1"/>
</dbReference>
<feature type="region of interest" description="C-terminal hotdog fold" evidence="4">
    <location>
        <begin position="1436"/>
        <end position="1585"/>
    </location>
</feature>
<comment type="caution">
    <text evidence="9">The sequence shown here is derived from an EMBL/GenBank/DDBJ whole genome shotgun (WGS) entry which is preliminary data.</text>
</comment>
<dbReference type="GO" id="GO:0004312">
    <property type="term" value="F:fatty acid synthase activity"/>
    <property type="evidence" value="ECO:0007669"/>
    <property type="project" value="TreeGrafter"/>
</dbReference>
<feature type="compositionally biased region" description="Basic and acidic residues" evidence="5">
    <location>
        <begin position="1717"/>
        <end position="1726"/>
    </location>
</feature>
<reference evidence="10" key="3">
    <citation type="journal article" date="2022" name="bioRxiv">
        <title>A global pangenome for the wheat fungal pathogen Pyrenophora tritici-repentis and prediction of effector protein structural homology.</title>
        <authorList>
            <person name="Moolhuijzen P."/>
            <person name="See P.T."/>
            <person name="Shi G."/>
            <person name="Powell H.R."/>
            <person name="Cockram J."/>
            <person name="Jorgensen L.N."/>
            <person name="Benslimane H."/>
            <person name="Strelkov S.E."/>
            <person name="Turner J."/>
            <person name="Liu Z."/>
            <person name="Moffat C.S."/>
        </authorList>
    </citation>
    <scope>NUCLEOTIDE SEQUENCE</scope>
    <source>
        <strain evidence="10">86-124</strain>
    </source>
</reference>
<dbReference type="InterPro" id="IPR050091">
    <property type="entry name" value="PKS_NRPS_Biosynth_Enz"/>
</dbReference>
<dbReference type="Gene3D" id="3.30.70.3290">
    <property type="match status" value="1"/>
</dbReference>
<dbReference type="InterPro" id="IPR030918">
    <property type="entry name" value="PT_fungal_PKS"/>
</dbReference>
<dbReference type="InterPro" id="IPR001227">
    <property type="entry name" value="Ac_transferase_dom_sf"/>
</dbReference>
<evidence type="ECO:0000256" key="2">
    <source>
        <dbReference type="ARBA" id="ARBA00022553"/>
    </source>
</evidence>
<dbReference type="PROSITE" id="PS00606">
    <property type="entry name" value="KS3_1"/>
    <property type="match status" value="1"/>
</dbReference>
<dbReference type="NCBIfam" id="TIGR04532">
    <property type="entry name" value="PT_fungal_PKS"/>
    <property type="match status" value="1"/>
</dbReference>
<protein>
    <submittedName>
        <fullName evidence="9">Polyketide synthase module protein</fullName>
    </submittedName>
    <submittedName>
        <fullName evidence="10">Starter unit ACP transacylase in aflatoxin biosynthesis</fullName>
    </submittedName>
</protein>
<evidence type="ECO:0000313" key="10">
    <source>
        <dbReference type="EMBL" id="KAI1510708.1"/>
    </source>
</evidence>
<evidence type="ECO:0000313" key="12">
    <source>
        <dbReference type="Proteomes" id="UP000249757"/>
    </source>
</evidence>
<feature type="compositionally biased region" description="Basic and acidic residues" evidence="5">
    <location>
        <begin position="1764"/>
        <end position="1790"/>
    </location>
</feature>
<dbReference type="Pfam" id="PF22621">
    <property type="entry name" value="CurL-like_PKS_C"/>
    <property type="match status" value="1"/>
</dbReference>
<dbReference type="InterPro" id="IPR001031">
    <property type="entry name" value="Thioesterase"/>
</dbReference>
<dbReference type="InterPro" id="IPR049900">
    <property type="entry name" value="PKS_mFAS_DH"/>
</dbReference>
<feature type="region of interest" description="N-terminal hotdog fold" evidence="4">
    <location>
        <begin position="1276"/>
        <end position="1407"/>
    </location>
</feature>
<evidence type="ECO:0000259" key="6">
    <source>
        <dbReference type="PROSITE" id="PS50075"/>
    </source>
</evidence>
<sequence length="2085" mass="227700">MKTSHQTVLLFGDVTDSWVEGIDHVYMQAATKPWLQSFLDNLFSAIKTETKAMDRVLQESCKGCSSLQELAERYRHTGDEFGMAHAMLIYAVRAVVLLEAVNREPHILDSSRPRPEIIGISGGLFSAAVMSISTNFETLYAACIEAGRIWSRLCNLTLVRSRAMEERPGTWGWAILGISAAELGETLEQFQSSMGIPSSKRAKVGVLGDRWSTIIGPPSVIELALSECPSLKNLPKNELNIHALQHTLSISEADIDYIVGHSPLLETPLRPGYRIHGLDDDSPEASYPEWRHLLSASAYQTLSRPLDITQAVSNLDAALEASQHIDAKIIGPSSHTTYLAKVLQTAGRGVSIQNDLSTSPQTSGTSNGIAIVGMAGKGPGSDDLEEFWNVILKGLDLHEEVPSDRFNLEEYYSPKHPPAGPGKCTMTCRHGCFMNNPGHFDSKFFHISPREAMLMDPTHRLFLMNAYEALEMAGYSDGQTKSTDPTRIATFFGQCNDDWHVVGHRALGCDAYTLQAVQRAFGPGRLAFQFNWEGPTYALDSACAATSSCIHLACMSLITRDIDMAVSGAANVLSTPHSFTSLSRSGVLSDSGNCKTYRNDADGYCRADFSGAVVLKRLDDAIAQNDNILAVISSSARNHSGNSTSITTSDAAAQERLFHKVLRNARVTPEDISYVEMHGTGTQVGDKAEIGAVSSVFSKRSDGRPLPVGAIKANIGHSEAAAGMSSLLKSILMFQNNTIPPQAGMPHTLNPNFPPLHEINIKIPSEPLEFKASGNKPRRILLNNFDASGGNSCLLLEDYTDTKERNADVRSAHTIVTSARTQLSHVLNKKRLLKWLRSNPNTRIEDLAYTTTARRMHHPIRSAITASTTPEVISKLETEIERKDSSSGQHASPVVFVFTGQGSHYGGMGAELYRSSSIFRERVDLCASICAGNDFPLFLDIITDETVNVSTKNAAQVQLAVLTLEMALTHFWRSAGIEPTMVMGHSLGEYAALHAAGVLSLADALYLIGHRALLLLEQCEPDSCSMLSVSMPVDKVRNHVTKIRSSSCNVACINSSTSTVVSGTAEDLAEFQSSITAQDTKVRAKTLPLPYAFHSFQMDPILEDYSRIAAGVTYSAPKIPVASTLLGSVIEREGIFTQEYMVQQTRQAVDFVGGLVAVKSKLADPLWLEVGPAPVCISFVRDTLSAPASKMMHSFQPKTSNWMSLSKTLAAMYTSGVDIDWLALHAPYESNLKLLTLPSYAWDTKNFWITHTDRVTEVVSEQSPVTSSEPSISTCAQYLVSKSSSPKIRVTLRASISDPGFVGLMDGHKMQGVGLCSGSVFCEAAFAATKYALEYSGRKNVTQPWLTLHDPELLLPLTKKLVGPDGDLVTTAVMDSPSAETISVTFKATSASTSHDLGNCVVKVRDPTRSQVEWDRISYFIKARMDETIKNAKEGQGHRMQPEVFYALFGNAVEFSPEFQGINEAYIAKDFQEAAAIVTLPHDPSGTRFTFSPYWGEALVHLAGFTVNGNPGKSPKTTFIVMGFASVEQTAPLVPGKQYMTYTRISKWVKDTAYCDAIVFDPESSKIILQCIDLRYQELPRATWKHILEGPHGTPMAHAHKPPVRDIRRDAETRELQQPTPATVPVQQKTINEPQQQEEESAADAGLFDAILDSISKATGTDPSEITDDTMIADLGVDSIMAIEVVATVKANSGVDLPAAFVFEYPTIGDLRKEFGANKPTAEKPKFSTAPSSAGSSIPSSPNSLAHPMSEAASSLSLTSTSLSDRDELLPLERQRKTKREQKQPVKIDDDTSPEPVVRITLLQGRPSSKRIPFYMMADGTGTIATYIHLPSFKSKMPVYGIDSPFLRCPKRLTKEVGIEGVARLIVDALIRAQPEGPLMIGGYSAGSIVAYEVCRQLGKAGRKVDGLLLMDMCCPRSSLLDEDKMNSDDDASYAIFETAVAKDGLWSASDTTQLHFRAYHVAMHAYHPPYMTEQERPARTAVIWAEKGMVNRVVGNEKLMKMLVDQGIPTTSYPGYMEDPKLGCFACLMPDRKKADLGPNGWEKYTAGEVLALSVPGDHLDLPMPGHVHLLHAQMEKAFAYIEE</sequence>
<dbReference type="Proteomes" id="UP000245464">
    <property type="component" value="Chromosome 4"/>
</dbReference>
<dbReference type="InterPro" id="IPR016036">
    <property type="entry name" value="Malonyl_transacylase_ACP-bd"/>
</dbReference>
<dbReference type="GO" id="GO:0004315">
    <property type="term" value="F:3-oxoacyl-[acyl-carrier-protein] synthase activity"/>
    <property type="evidence" value="ECO:0007669"/>
    <property type="project" value="InterPro"/>
</dbReference>
<dbReference type="Pfam" id="PF16073">
    <property type="entry name" value="SAT"/>
    <property type="match status" value="1"/>
</dbReference>
<proteinExistence type="predicted"/>
<dbReference type="InterPro" id="IPR042104">
    <property type="entry name" value="PKS_dehydratase_sf"/>
</dbReference>
<keyword evidence="1" id="KW-0596">Phosphopantetheine</keyword>
<dbReference type="InterPro" id="IPR016039">
    <property type="entry name" value="Thiolase-like"/>
</dbReference>
<reference evidence="9 11" key="1">
    <citation type="journal article" date="2018" name="BMC Genomics">
        <title>Comparative genomics of the wheat fungal pathogen Pyrenophora tritici-repentis reveals chromosomal variations and genome plasticity.</title>
        <authorList>
            <person name="Moolhuijzen P."/>
            <person name="See P.T."/>
            <person name="Hane J.K."/>
            <person name="Shi G."/>
            <person name="Liu Z."/>
            <person name="Oliver R.P."/>
            <person name="Moffat C.S."/>
        </authorList>
    </citation>
    <scope>NUCLEOTIDE SEQUENCE [LARGE SCALE GENOMIC DNA]</scope>
    <source>
        <strain evidence="9">M4</strain>
    </source>
</reference>
<dbReference type="InterPro" id="IPR014030">
    <property type="entry name" value="Ketoacyl_synth_N"/>
</dbReference>
<dbReference type="InterPro" id="IPR016035">
    <property type="entry name" value="Acyl_Trfase/lysoPLipase"/>
</dbReference>
<dbReference type="Proteomes" id="UP000249757">
    <property type="component" value="Unassembled WGS sequence"/>
</dbReference>
<feature type="compositionally biased region" description="Low complexity" evidence="5">
    <location>
        <begin position="1728"/>
        <end position="1763"/>
    </location>
</feature>
<dbReference type="InterPro" id="IPR018201">
    <property type="entry name" value="Ketoacyl_synth_AS"/>
</dbReference>
<evidence type="ECO:0000256" key="1">
    <source>
        <dbReference type="ARBA" id="ARBA00022450"/>
    </source>
</evidence>
<dbReference type="PROSITE" id="PS00012">
    <property type="entry name" value="PHOSPHOPANTETHEINE"/>
    <property type="match status" value="1"/>
</dbReference>
<dbReference type="InterPro" id="IPR049551">
    <property type="entry name" value="PKS_DH_C"/>
</dbReference>
<evidence type="ECO:0000313" key="9">
    <source>
        <dbReference type="EMBL" id="KAF7571355.1"/>
    </source>
</evidence>
<dbReference type="InterPro" id="IPR029058">
    <property type="entry name" value="AB_hydrolase_fold"/>
</dbReference>
<name>A0A2W1D624_9PLEO</name>
<dbReference type="PROSITE" id="PS52004">
    <property type="entry name" value="KS3_2"/>
    <property type="match status" value="1"/>
</dbReference>
<dbReference type="OrthoDB" id="329835at2759"/>
<dbReference type="Gene3D" id="1.10.1200.10">
    <property type="entry name" value="ACP-like"/>
    <property type="match status" value="1"/>
</dbReference>
<dbReference type="PROSITE" id="PS50075">
    <property type="entry name" value="CARRIER"/>
    <property type="match status" value="1"/>
</dbReference>
<dbReference type="SMART" id="SM00827">
    <property type="entry name" value="PKS_AT"/>
    <property type="match status" value="1"/>
</dbReference>
<evidence type="ECO:0000313" key="11">
    <source>
        <dbReference type="Proteomes" id="UP000245464"/>
    </source>
</evidence>
<dbReference type="Pfam" id="PF00109">
    <property type="entry name" value="ketoacyl-synt"/>
    <property type="match status" value="1"/>
</dbReference>
<dbReference type="InterPro" id="IPR020806">
    <property type="entry name" value="PKS_PP-bd"/>
</dbReference>
<dbReference type="SMART" id="SM00824">
    <property type="entry name" value="PKS_TE"/>
    <property type="match status" value="1"/>
</dbReference>
<dbReference type="Gene3D" id="3.40.47.10">
    <property type="match status" value="1"/>
</dbReference>
<dbReference type="SMART" id="SM01294">
    <property type="entry name" value="PKS_PP_betabranch"/>
    <property type="match status" value="1"/>
</dbReference>
<dbReference type="PROSITE" id="PS52019">
    <property type="entry name" value="PKS_MFAS_DH"/>
    <property type="match status" value="1"/>
</dbReference>
<evidence type="ECO:0000256" key="4">
    <source>
        <dbReference type="PROSITE-ProRule" id="PRU01363"/>
    </source>
</evidence>
<organism evidence="9 11">
    <name type="scientific">Pyrenophora tritici-repentis</name>
    <dbReference type="NCBI Taxonomy" id="45151"/>
    <lineage>
        <taxon>Eukaryota</taxon>
        <taxon>Fungi</taxon>
        <taxon>Dikarya</taxon>
        <taxon>Ascomycota</taxon>
        <taxon>Pezizomycotina</taxon>
        <taxon>Dothideomycetes</taxon>
        <taxon>Pleosporomycetidae</taxon>
        <taxon>Pleosporales</taxon>
        <taxon>Pleosporineae</taxon>
        <taxon>Pleosporaceae</taxon>
        <taxon>Pyrenophora</taxon>
    </lineage>
</organism>
<dbReference type="InterPro" id="IPR032088">
    <property type="entry name" value="SAT"/>
</dbReference>
<evidence type="ECO:0000256" key="5">
    <source>
        <dbReference type="SAM" id="MobiDB-lite"/>
    </source>
</evidence>
<dbReference type="SMART" id="SM00823">
    <property type="entry name" value="PKS_PP"/>
    <property type="match status" value="1"/>
</dbReference>
<dbReference type="Gene3D" id="3.40.366.10">
    <property type="entry name" value="Malonyl-Coenzyme A Acyl Carrier Protein, domain 2"/>
    <property type="match status" value="1"/>
</dbReference>
<dbReference type="InterPro" id="IPR020841">
    <property type="entry name" value="PKS_Beta-ketoAc_synthase_dom"/>
</dbReference>
<dbReference type="InterPro" id="IPR014043">
    <property type="entry name" value="Acyl_transferase_dom"/>
</dbReference>
<keyword evidence="2" id="KW-0597">Phosphoprotein</keyword>
<dbReference type="SUPFAM" id="SSF53901">
    <property type="entry name" value="Thiolase-like"/>
    <property type="match status" value="1"/>
</dbReference>
<accession>A0A2W1D624</accession>
<dbReference type="Gene3D" id="3.40.50.1820">
    <property type="entry name" value="alpha/beta hydrolase"/>
    <property type="match status" value="1"/>
</dbReference>
<dbReference type="EMBL" id="NRDI02000016">
    <property type="protein sequence ID" value="KAI1510708.1"/>
    <property type="molecule type" value="Genomic_DNA"/>
</dbReference>
<dbReference type="SUPFAM" id="SSF47336">
    <property type="entry name" value="ACP-like"/>
    <property type="match status" value="1"/>
</dbReference>
<keyword evidence="12" id="KW-1185">Reference proteome</keyword>
<keyword evidence="3" id="KW-0808">Transferase</keyword>
<feature type="region of interest" description="Disordered" evidence="5">
    <location>
        <begin position="1717"/>
        <end position="1793"/>
    </location>
</feature>